<dbReference type="InterPro" id="IPR050425">
    <property type="entry name" value="NAD(P)_dehydrat-like"/>
</dbReference>
<evidence type="ECO:0000313" key="5">
    <source>
        <dbReference type="Proteomes" id="UP001375240"/>
    </source>
</evidence>
<dbReference type="InterPro" id="IPR036291">
    <property type="entry name" value="NAD(P)-bd_dom_sf"/>
</dbReference>
<evidence type="ECO:0000313" key="4">
    <source>
        <dbReference type="EMBL" id="KAK6353683.1"/>
    </source>
</evidence>
<name>A0AAV9V584_9PEZI</name>
<dbReference type="PANTHER" id="PTHR10366:SF564">
    <property type="entry name" value="STEROL-4-ALPHA-CARBOXYLATE 3-DEHYDROGENASE, DECARBOXYLATING"/>
    <property type="match status" value="1"/>
</dbReference>
<accession>A0AAV9V584</accession>
<evidence type="ECO:0000256" key="1">
    <source>
        <dbReference type="ARBA" id="ARBA00023002"/>
    </source>
</evidence>
<keyword evidence="1" id="KW-0560">Oxidoreductase</keyword>
<dbReference type="InterPro" id="IPR001509">
    <property type="entry name" value="Epimerase_deHydtase"/>
</dbReference>
<evidence type="ECO:0000259" key="3">
    <source>
        <dbReference type="Pfam" id="PF01370"/>
    </source>
</evidence>
<evidence type="ECO:0000256" key="2">
    <source>
        <dbReference type="ARBA" id="ARBA00023445"/>
    </source>
</evidence>
<proteinExistence type="inferred from homology"/>
<dbReference type="Gene3D" id="3.40.50.720">
    <property type="entry name" value="NAD(P)-binding Rossmann-like Domain"/>
    <property type="match status" value="1"/>
</dbReference>
<sequence length="343" mass="38941">MAPSDETILITGASGMVGSAVVLRILKEGYNVLLTVRKEDQIPWLKQVFQHESQVKFIHVPDFLKPGAFDEAVKGVDYIIHTASPIPRPDLEKPWKENYIDPAVKPTVEILEAALKEPKIKKVVVTSSCISFVPLDRSQLGETRMARESLGNPTIDENADFGFPFGAYHASKIAGDRATWSFRDTKKPPYAIVTINPDFIYGPIPVLKSVAAMADHHTTSSILWREYHGIDGLLRFQDVDHSVHVDDVADAHVMVLDEKFKDGERYILSAGEFKWDDLLAHAVKKYPEENFKLNPIPDWKKGWDALYYRLDASKAEKELGIKWKDIYQQFDDLVEHMKKLPKE</sequence>
<feature type="domain" description="NAD-dependent epimerase/dehydratase" evidence="3">
    <location>
        <begin position="8"/>
        <end position="266"/>
    </location>
</feature>
<gene>
    <name evidence="4" type="ORF">TWF696_005645</name>
</gene>
<dbReference type="Pfam" id="PF01370">
    <property type="entry name" value="Epimerase"/>
    <property type="match status" value="1"/>
</dbReference>
<dbReference type="GO" id="GO:0016616">
    <property type="term" value="F:oxidoreductase activity, acting on the CH-OH group of donors, NAD or NADP as acceptor"/>
    <property type="evidence" value="ECO:0007669"/>
    <property type="project" value="TreeGrafter"/>
</dbReference>
<dbReference type="AlphaFoldDB" id="A0AAV9V584"/>
<dbReference type="Proteomes" id="UP001375240">
    <property type="component" value="Unassembled WGS sequence"/>
</dbReference>
<reference evidence="4 5" key="1">
    <citation type="submission" date="2019-10" db="EMBL/GenBank/DDBJ databases">
        <authorList>
            <person name="Palmer J.M."/>
        </authorList>
    </citation>
    <scope>NUCLEOTIDE SEQUENCE [LARGE SCALE GENOMIC DNA]</scope>
    <source>
        <strain evidence="4 5">TWF696</strain>
    </source>
</reference>
<keyword evidence="5" id="KW-1185">Reference proteome</keyword>
<dbReference type="SUPFAM" id="SSF51735">
    <property type="entry name" value="NAD(P)-binding Rossmann-fold domains"/>
    <property type="match status" value="1"/>
</dbReference>
<comment type="similarity">
    <text evidence="2">Belongs to the NAD(P)-dependent epimerase/dehydratase family. Dihydroflavonol-4-reductase subfamily.</text>
</comment>
<dbReference type="PANTHER" id="PTHR10366">
    <property type="entry name" value="NAD DEPENDENT EPIMERASE/DEHYDRATASE"/>
    <property type="match status" value="1"/>
</dbReference>
<dbReference type="EMBL" id="JAVHNQ010000003">
    <property type="protein sequence ID" value="KAK6353683.1"/>
    <property type="molecule type" value="Genomic_DNA"/>
</dbReference>
<organism evidence="4 5">
    <name type="scientific">Orbilia brochopaga</name>
    <dbReference type="NCBI Taxonomy" id="3140254"/>
    <lineage>
        <taxon>Eukaryota</taxon>
        <taxon>Fungi</taxon>
        <taxon>Dikarya</taxon>
        <taxon>Ascomycota</taxon>
        <taxon>Pezizomycotina</taxon>
        <taxon>Orbiliomycetes</taxon>
        <taxon>Orbiliales</taxon>
        <taxon>Orbiliaceae</taxon>
        <taxon>Orbilia</taxon>
    </lineage>
</organism>
<protein>
    <recommendedName>
        <fullName evidence="3">NAD-dependent epimerase/dehydratase domain-containing protein</fullName>
    </recommendedName>
</protein>
<comment type="caution">
    <text evidence="4">The sequence shown here is derived from an EMBL/GenBank/DDBJ whole genome shotgun (WGS) entry which is preliminary data.</text>
</comment>